<comment type="caution">
    <text evidence="1">The sequence shown here is derived from an EMBL/GenBank/DDBJ whole genome shotgun (WGS) entry which is preliminary data.</text>
</comment>
<evidence type="ECO:0000313" key="2">
    <source>
        <dbReference type="Proteomes" id="UP000609064"/>
    </source>
</evidence>
<dbReference type="EMBL" id="BMKK01000001">
    <property type="protein sequence ID" value="GGD45802.1"/>
    <property type="molecule type" value="Genomic_DNA"/>
</dbReference>
<reference evidence="1" key="1">
    <citation type="journal article" date="2014" name="Int. J. Syst. Evol. Microbiol.">
        <title>Complete genome sequence of Corynebacterium casei LMG S-19264T (=DSM 44701T), isolated from a smear-ripened cheese.</title>
        <authorList>
            <consortium name="US DOE Joint Genome Institute (JGI-PGF)"/>
            <person name="Walter F."/>
            <person name="Albersmeier A."/>
            <person name="Kalinowski J."/>
            <person name="Ruckert C."/>
        </authorList>
    </citation>
    <scope>NUCLEOTIDE SEQUENCE</scope>
    <source>
        <strain evidence="1">CGMCC 1.15958</strain>
    </source>
</reference>
<evidence type="ECO:0008006" key="3">
    <source>
        <dbReference type="Google" id="ProtNLM"/>
    </source>
</evidence>
<dbReference type="InterPro" id="IPR018534">
    <property type="entry name" value="Tet_reg_excision_RteC"/>
</dbReference>
<evidence type="ECO:0000313" key="1">
    <source>
        <dbReference type="EMBL" id="GGD45802.1"/>
    </source>
</evidence>
<keyword evidence="2" id="KW-1185">Reference proteome</keyword>
<sequence>MLITYVQTEITKLDKNTQNAFPVGLVGTYQWTDKKIDLVELIYAIHTATSINKGKVELSEIADIFGQVFNKDLSNIYRIYSEIKNRKNPTQYLDTLKESLLEKIDEELGN</sequence>
<gene>
    <name evidence="1" type="ORF">GCM10011514_07250</name>
</gene>
<accession>A0A916YI74</accession>
<organism evidence="1 2">
    <name type="scientific">Emticicia aquatilis</name>
    <dbReference type="NCBI Taxonomy" id="1537369"/>
    <lineage>
        <taxon>Bacteria</taxon>
        <taxon>Pseudomonadati</taxon>
        <taxon>Bacteroidota</taxon>
        <taxon>Cytophagia</taxon>
        <taxon>Cytophagales</taxon>
        <taxon>Leadbetterellaceae</taxon>
        <taxon>Emticicia</taxon>
    </lineage>
</organism>
<dbReference type="Proteomes" id="UP000609064">
    <property type="component" value="Unassembled WGS sequence"/>
</dbReference>
<dbReference type="AlphaFoldDB" id="A0A916YI74"/>
<reference evidence="1" key="2">
    <citation type="submission" date="2020-09" db="EMBL/GenBank/DDBJ databases">
        <authorList>
            <person name="Sun Q."/>
            <person name="Zhou Y."/>
        </authorList>
    </citation>
    <scope>NUCLEOTIDE SEQUENCE</scope>
    <source>
        <strain evidence="1">CGMCC 1.15958</strain>
    </source>
</reference>
<name>A0A916YI74_9BACT</name>
<proteinExistence type="predicted"/>
<protein>
    <recommendedName>
        <fullName evidence="3">RteC protein</fullName>
    </recommendedName>
</protein>
<dbReference type="Pfam" id="PF09357">
    <property type="entry name" value="RteC"/>
    <property type="match status" value="1"/>
</dbReference>